<dbReference type="EMBL" id="JACHNB010000001">
    <property type="protein sequence ID" value="MBB4742482.1"/>
    <property type="molecule type" value="Genomic_DNA"/>
</dbReference>
<comment type="caution">
    <text evidence="1">The sequence shown here is derived from an EMBL/GenBank/DDBJ whole genome shotgun (WGS) entry which is preliminary data.</text>
</comment>
<evidence type="ECO:0000313" key="1">
    <source>
        <dbReference type="EMBL" id="MBB4742482.1"/>
    </source>
</evidence>
<keyword evidence="2" id="KW-1185">Reference proteome</keyword>
<name>A0A7W7H248_9ACTN</name>
<sequence>MLVSEAEALRRAGAAPEVVDAGDVTYVSGDEALVIIVAAGERPDGSQLAGRADLTVRQPFPEPVTDWLGDHERPWFGFVRLAGGCLPLGRLREVRRRGSWRDDRAEPAGSGLYGLDLRLEKRLSFRDLDLARPVRDQPVPGVGWLLDVPHDRVAALREFLTGWYADVEAEPPGEEPPIELPEPLRAFYELAARKPILYGTQDQIRRPEELEYDEDFGGVPIADESQGCWTRVINVDADDPVVYEDGEPDAEPLSGFLLQFALIEAVMSAPYAAQAELTEGECDRFLERLIPVPLAPARFPADPTRIFVAPGIVAITFPGEDGVGLTVGSRQRSALCEVREPGFDWTDFNG</sequence>
<dbReference type="RefSeq" id="WP_185042837.1">
    <property type="nucleotide sequence ID" value="NZ_BAABFG010000005.1"/>
</dbReference>
<gene>
    <name evidence="1" type="ORF">BJY16_005941</name>
</gene>
<evidence type="ECO:0000313" key="2">
    <source>
        <dbReference type="Proteomes" id="UP000546162"/>
    </source>
</evidence>
<accession>A0A7W7H248</accession>
<dbReference type="AlphaFoldDB" id="A0A7W7H248"/>
<proteinExistence type="predicted"/>
<dbReference type="Proteomes" id="UP000546162">
    <property type="component" value="Unassembled WGS sequence"/>
</dbReference>
<organism evidence="1 2">
    <name type="scientific">Actinoplanes octamycinicus</name>
    <dbReference type="NCBI Taxonomy" id="135948"/>
    <lineage>
        <taxon>Bacteria</taxon>
        <taxon>Bacillati</taxon>
        <taxon>Actinomycetota</taxon>
        <taxon>Actinomycetes</taxon>
        <taxon>Micromonosporales</taxon>
        <taxon>Micromonosporaceae</taxon>
        <taxon>Actinoplanes</taxon>
    </lineage>
</organism>
<protein>
    <submittedName>
        <fullName evidence="1">Uncharacterized protein</fullName>
    </submittedName>
</protein>
<reference evidence="1 2" key="1">
    <citation type="submission" date="2020-08" db="EMBL/GenBank/DDBJ databases">
        <title>Sequencing the genomes of 1000 actinobacteria strains.</title>
        <authorList>
            <person name="Klenk H.-P."/>
        </authorList>
    </citation>
    <scope>NUCLEOTIDE SEQUENCE [LARGE SCALE GENOMIC DNA]</scope>
    <source>
        <strain evidence="1 2">DSM 45809</strain>
    </source>
</reference>